<keyword evidence="2" id="KW-1185">Reference proteome</keyword>
<proteinExistence type="predicted"/>
<evidence type="ECO:0000313" key="2">
    <source>
        <dbReference type="Proteomes" id="UP000541444"/>
    </source>
</evidence>
<protein>
    <submittedName>
        <fullName evidence="1">Uncharacterized protein</fullName>
    </submittedName>
</protein>
<dbReference type="EMBL" id="JACGCM010002531">
    <property type="protein sequence ID" value="KAF6139162.1"/>
    <property type="molecule type" value="Genomic_DNA"/>
</dbReference>
<gene>
    <name evidence="1" type="ORF">GIB67_023215</name>
</gene>
<comment type="caution">
    <text evidence="1">The sequence shown here is derived from an EMBL/GenBank/DDBJ whole genome shotgun (WGS) entry which is preliminary data.</text>
</comment>
<dbReference type="AlphaFoldDB" id="A0A7J7L9A3"/>
<dbReference type="Proteomes" id="UP000541444">
    <property type="component" value="Unassembled WGS sequence"/>
</dbReference>
<reference evidence="1 2" key="1">
    <citation type="journal article" date="2020" name="IScience">
        <title>Genome Sequencing of the Endangered Kingdonia uniflora (Circaeasteraceae, Ranunculales) Reveals Potential Mechanisms of Evolutionary Specialization.</title>
        <authorList>
            <person name="Sun Y."/>
            <person name="Deng T."/>
            <person name="Zhang A."/>
            <person name="Moore M.J."/>
            <person name="Landis J.B."/>
            <person name="Lin N."/>
            <person name="Zhang H."/>
            <person name="Zhang X."/>
            <person name="Huang J."/>
            <person name="Zhang X."/>
            <person name="Sun H."/>
            <person name="Wang H."/>
        </authorList>
    </citation>
    <scope>NUCLEOTIDE SEQUENCE [LARGE SCALE GENOMIC DNA]</scope>
    <source>
        <strain evidence="1">TB1705</strain>
        <tissue evidence="1">Leaf</tissue>
    </source>
</reference>
<accession>A0A7J7L9A3</accession>
<organism evidence="1 2">
    <name type="scientific">Kingdonia uniflora</name>
    <dbReference type="NCBI Taxonomy" id="39325"/>
    <lineage>
        <taxon>Eukaryota</taxon>
        <taxon>Viridiplantae</taxon>
        <taxon>Streptophyta</taxon>
        <taxon>Embryophyta</taxon>
        <taxon>Tracheophyta</taxon>
        <taxon>Spermatophyta</taxon>
        <taxon>Magnoliopsida</taxon>
        <taxon>Ranunculales</taxon>
        <taxon>Circaeasteraceae</taxon>
        <taxon>Kingdonia</taxon>
    </lineage>
</organism>
<name>A0A7J7L9A3_9MAGN</name>
<evidence type="ECO:0000313" key="1">
    <source>
        <dbReference type="EMBL" id="KAF6139162.1"/>
    </source>
</evidence>
<sequence>MFTIISFNITTNHLRFLHIIPLSDVENFLHGNSCIYLQYKISSRILDAISSLILFSKNICVYISSILRLNILPLTFCAMNCWRHFYLTLRTWFQISISNSYNQT</sequence>
<feature type="non-terminal residue" evidence="1">
    <location>
        <position position="104"/>
    </location>
</feature>